<gene>
    <name evidence="10" type="ORF">J2S06_003203</name>
</gene>
<evidence type="ECO:0000256" key="6">
    <source>
        <dbReference type="ARBA" id="ARBA00038076"/>
    </source>
</evidence>
<feature type="transmembrane region" description="Helical" evidence="7">
    <location>
        <begin position="359"/>
        <end position="381"/>
    </location>
</feature>
<proteinExistence type="inferred from homology"/>
<feature type="transmembrane region" description="Helical" evidence="7">
    <location>
        <begin position="320"/>
        <end position="353"/>
    </location>
</feature>
<keyword evidence="3 7" id="KW-0812">Transmembrane</keyword>
<dbReference type="PANTHER" id="PTHR30572:SF4">
    <property type="entry name" value="ABC TRANSPORTER PERMEASE YTRF"/>
    <property type="match status" value="1"/>
</dbReference>
<comment type="subcellular location">
    <subcellularLocation>
        <location evidence="1">Cell membrane</location>
        <topology evidence="1">Multi-pass membrane protein</topology>
    </subcellularLocation>
</comment>
<keyword evidence="11" id="KW-1185">Reference proteome</keyword>
<dbReference type="Pfam" id="PF02687">
    <property type="entry name" value="FtsX"/>
    <property type="match status" value="1"/>
</dbReference>
<dbReference type="Proteomes" id="UP001225646">
    <property type="component" value="Unassembled WGS sequence"/>
</dbReference>
<evidence type="ECO:0000256" key="3">
    <source>
        <dbReference type="ARBA" id="ARBA00022692"/>
    </source>
</evidence>
<dbReference type="PANTHER" id="PTHR30572">
    <property type="entry name" value="MEMBRANE COMPONENT OF TRANSPORTER-RELATED"/>
    <property type="match status" value="1"/>
</dbReference>
<evidence type="ECO:0000256" key="4">
    <source>
        <dbReference type="ARBA" id="ARBA00022989"/>
    </source>
</evidence>
<feature type="transmembrane region" description="Helical" evidence="7">
    <location>
        <begin position="21"/>
        <end position="42"/>
    </location>
</feature>
<evidence type="ECO:0000313" key="11">
    <source>
        <dbReference type="Proteomes" id="UP001225646"/>
    </source>
</evidence>
<keyword evidence="2" id="KW-1003">Cell membrane</keyword>
<sequence length="398" mass="42823">MNILDNINMALSSFSTHKLRSFLTIIGIIIGVGSVIIVVAIGQGGEAALKTQFAGSGNNTLEITYSPGEGALYALEGMDNQPLFTEEDIYHLKQIPEISQVIPSTTHTAKIYFFKESIDSQIIGITKAYYDVHSITAKEGRLINLPDIEQGKKVAIINEDVAKELFLSVNPIGQIIEIEGIPLKVIGVVEESDGAMNLAMPKVMIPLTTWPILFGTDEVKSITIKAKSVDTLGVAGKKAVDVLNSIKDVEGEYQVFNMKEIEQGISIITRVMTMIIGGIASISLLVGGIGVMNIMLVSVTERTKEIGIRKALGATRANILLQFLIESVILTLIGGVIGIILGVIFANLISYIAKWPSLISLPVILGGLFFSMAIGIIFGLLPANKAAKLDPIDALRYE</sequence>
<dbReference type="InterPro" id="IPR003838">
    <property type="entry name" value="ABC3_permease_C"/>
</dbReference>
<dbReference type="EMBL" id="JAUSTR010000042">
    <property type="protein sequence ID" value="MDQ0164058.1"/>
    <property type="molecule type" value="Genomic_DNA"/>
</dbReference>
<feature type="transmembrane region" description="Helical" evidence="7">
    <location>
        <begin position="271"/>
        <end position="299"/>
    </location>
</feature>
<evidence type="ECO:0000256" key="7">
    <source>
        <dbReference type="SAM" id="Phobius"/>
    </source>
</evidence>
<keyword evidence="5 7" id="KW-0472">Membrane</keyword>
<evidence type="ECO:0000259" key="8">
    <source>
        <dbReference type="Pfam" id="PF02687"/>
    </source>
</evidence>
<protein>
    <submittedName>
        <fullName evidence="10">ABC transport system permease protein</fullName>
    </submittedName>
</protein>
<comment type="caution">
    <text evidence="10">The sequence shown here is derived from an EMBL/GenBank/DDBJ whole genome shotgun (WGS) entry which is preliminary data.</text>
</comment>
<evidence type="ECO:0000313" key="10">
    <source>
        <dbReference type="EMBL" id="MDQ0164058.1"/>
    </source>
</evidence>
<dbReference type="RefSeq" id="WP_419152939.1">
    <property type="nucleotide sequence ID" value="NZ_JAUSTR010000042.1"/>
</dbReference>
<dbReference type="Pfam" id="PF12704">
    <property type="entry name" value="MacB_PCD"/>
    <property type="match status" value="1"/>
</dbReference>
<evidence type="ECO:0000259" key="9">
    <source>
        <dbReference type="Pfam" id="PF12704"/>
    </source>
</evidence>
<feature type="domain" description="MacB-like periplasmic core" evidence="9">
    <location>
        <begin position="21"/>
        <end position="232"/>
    </location>
</feature>
<keyword evidence="4 7" id="KW-1133">Transmembrane helix</keyword>
<evidence type="ECO:0000256" key="2">
    <source>
        <dbReference type="ARBA" id="ARBA00022475"/>
    </source>
</evidence>
<name>A0ABT9VSV5_9BACI</name>
<dbReference type="InterPro" id="IPR025857">
    <property type="entry name" value="MacB_PCD"/>
</dbReference>
<evidence type="ECO:0000256" key="1">
    <source>
        <dbReference type="ARBA" id="ARBA00004651"/>
    </source>
</evidence>
<feature type="domain" description="ABC3 transporter permease C-terminal" evidence="8">
    <location>
        <begin position="279"/>
        <end position="391"/>
    </location>
</feature>
<dbReference type="InterPro" id="IPR050250">
    <property type="entry name" value="Macrolide_Exporter_MacB"/>
</dbReference>
<accession>A0ABT9VSV5</accession>
<organism evidence="10 11">
    <name type="scientific">Aeribacillus alveayuensis</name>
    <dbReference type="NCBI Taxonomy" id="279215"/>
    <lineage>
        <taxon>Bacteria</taxon>
        <taxon>Bacillati</taxon>
        <taxon>Bacillota</taxon>
        <taxon>Bacilli</taxon>
        <taxon>Bacillales</taxon>
        <taxon>Bacillaceae</taxon>
        <taxon>Aeribacillus</taxon>
    </lineage>
</organism>
<evidence type="ECO:0000256" key="5">
    <source>
        <dbReference type="ARBA" id="ARBA00023136"/>
    </source>
</evidence>
<reference evidence="10 11" key="1">
    <citation type="submission" date="2023-07" db="EMBL/GenBank/DDBJ databases">
        <title>Genomic Encyclopedia of Type Strains, Phase IV (KMG-IV): sequencing the most valuable type-strain genomes for metagenomic binning, comparative biology and taxonomic classification.</title>
        <authorList>
            <person name="Goeker M."/>
        </authorList>
    </citation>
    <scope>NUCLEOTIDE SEQUENCE [LARGE SCALE GENOMIC DNA]</scope>
    <source>
        <strain evidence="10 11">DSM 19092</strain>
    </source>
</reference>
<comment type="similarity">
    <text evidence="6">Belongs to the ABC-4 integral membrane protein family.</text>
</comment>